<evidence type="ECO:0000313" key="2">
    <source>
        <dbReference type="Proteomes" id="UP000789920"/>
    </source>
</evidence>
<protein>
    <submittedName>
        <fullName evidence="1">13978_t:CDS:1</fullName>
    </submittedName>
</protein>
<accession>A0ACA9SVA9</accession>
<feature type="non-terminal residue" evidence="1">
    <location>
        <position position="79"/>
    </location>
</feature>
<sequence length="79" mass="8765">LVEEVKSQSGHNTPIEERSDPLPEKEKIASVVFRSSHTPQSNKCFGCGEAFPPKKAQGKLLCEEKKALVEAQNTEQLEK</sequence>
<proteinExistence type="predicted"/>
<dbReference type="EMBL" id="CAJVQC010167953">
    <property type="protein sequence ID" value="CAG8849896.1"/>
    <property type="molecule type" value="Genomic_DNA"/>
</dbReference>
<keyword evidence="2" id="KW-1185">Reference proteome</keyword>
<dbReference type="Proteomes" id="UP000789920">
    <property type="component" value="Unassembled WGS sequence"/>
</dbReference>
<gene>
    <name evidence="1" type="ORF">RPERSI_LOCUS35825</name>
</gene>
<comment type="caution">
    <text evidence="1">The sequence shown here is derived from an EMBL/GenBank/DDBJ whole genome shotgun (WGS) entry which is preliminary data.</text>
</comment>
<evidence type="ECO:0000313" key="1">
    <source>
        <dbReference type="EMBL" id="CAG8849896.1"/>
    </source>
</evidence>
<feature type="non-terminal residue" evidence="1">
    <location>
        <position position="1"/>
    </location>
</feature>
<name>A0ACA9SVA9_9GLOM</name>
<reference evidence="1" key="1">
    <citation type="submission" date="2021-06" db="EMBL/GenBank/DDBJ databases">
        <authorList>
            <person name="Kallberg Y."/>
            <person name="Tangrot J."/>
            <person name="Rosling A."/>
        </authorList>
    </citation>
    <scope>NUCLEOTIDE SEQUENCE</scope>
    <source>
        <strain evidence="1">MA461A</strain>
    </source>
</reference>
<organism evidence="1 2">
    <name type="scientific">Racocetra persica</name>
    <dbReference type="NCBI Taxonomy" id="160502"/>
    <lineage>
        <taxon>Eukaryota</taxon>
        <taxon>Fungi</taxon>
        <taxon>Fungi incertae sedis</taxon>
        <taxon>Mucoromycota</taxon>
        <taxon>Glomeromycotina</taxon>
        <taxon>Glomeromycetes</taxon>
        <taxon>Diversisporales</taxon>
        <taxon>Gigasporaceae</taxon>
        <taxon>Racocetra</taxon>
    </lineage>
</organism>